<dbReference type="OrthoDB" id="679693at2759"/>
<dbReference type="PANTHER" id="PTHR48158">
    <property type="entry name" value="OS11G0453550 PROTEIN"/>
    <property type="match status" value="1"/>
</dbReference>
<keyword evidence="2" id="KW-0732">Signal</keyword>
<dbReference type="EMBL" id="CM009754">
    <property type="protein sequence ID" value="PUZ50116.1"/>
    <property type="molecule type" value="Genomic_DNA"/>
</dbReference>
<dbReference type="PANTHER" id="PTHR48158:SF1">
    <property type="entry name" value="OS11G0453550 PROTEIN"/>
    <property type="match status" value="1"/>
</dbReference>
<sequence length="121" mass="12903">MATLMMKSKRSSHGLLLLSLLLLAFSAIPALISGESFIDGGGRKSKMVIGAGKGADINDDDPFNGCTPHDARASRFCCSKDNLCWTTLYDCAINCPCKVNCDQPSPSSSPSPSMVDPRLYV</sequence>
<name>A0A2T7D3D5_9POAL</name>
<feature type="compositionally biased region" description="Low complexity" evidence="1">
    <location>
        <begin position="104"/>
        <end position="113"/>
    </location>
</feature>
<evidence type="ECO:0000313" key="3">
    <source>
        <dbReference type="EMBL" id="PUZ50116.1"/>
    </source>
</evidence>
<keyword evidence="4" id="KW-1185">Reference proteome</keyword>
<feature type="chain" id="PRO_5015575417" evidence="2">
    <location>
        <begin position="35"/>
        <end position="121"/>
    </location>
</feature>
<organism evidence="3 4">
    <name type="scientific">Panicum hallii var. hallii</name>
    <dbReference type="NCBI Taxonomy" id="1504633"/>
    <lineage>
        <taxon>Eukaryota</taxon>
        <taxon>Viridiplantae</taxon>
        <taxon>Streptophyta</taxon>
        <taxon>Embryophyta</taxon>
        <taxon>Tracheophyta</taxon>
        <taxon>Spermatophyta</taxon>
        <taxon>Magnoliopsida</taxon>
        <taxon>Liliopsida</taxon>
        <taxon>Poales</taxon>
        <taxon>Poaceae</taxon>
        <taxon>PACMAD clade</taxon>
        <taxon>Panicoideae</taxon>
        <taxon>Panicodae</taxon>
        <taxon>Paniceae</taxon>
        <taxon>Panicinae</taxon>
        <taxon>Panicum</taxon>
        <taxon>Panicum sect. Panicum</taxon>
    </lineage>
</organism>
<evidence type="ECO:0000313" key="4">
    <source>
        <dbReference type="Proteomes" id="UP000244336"/>
    </source>
</evidence>
<feature type="signal peptide" evidence="2">
    <location>
        <begin position="1"/>
        <end position="34"/>
    </location>
</feature>
<dbReference type="AlphaFoldDB" id="A0A2T7D3D5"/>
<accession>A0A2T7D3D5</accession>
<dbReference type="Proteomes" id="UP000244336">
    <property type="component" value="Chromosome 6"/>
</dbReference>
<gene>
    <name evidence="3" type="ORF">GQ55_6G033900</name>
</gene>
<reference evidence="3 4" key="1">
    <citation type="submission" date="2018-04" db="EMBL/GenBank/DDBJ databases">
        <title>WGS assembly of Panicum hallii var. hallii HAL2.</title>
        <authorList>
            <person name="Lovell J."/>
            <person name="Jenkins J."/>
            <person name="Lowry D."/>
            <person name="Mamidi S."/>
            <person name="Sreedasyam A."/>
            <person name="Weng X."/>
            <person name="Barry K."/>
            <person name="Bonette J."/>
            <person name="Campitelli B."/>
            <person name="Daum C."/>
            <person name="Gordon S."/>
            <person name="Gould B."/>
            <person name="Lipzen A."/>
            <person name="MacQueen A."/>
            <person name="Palacio-Mejia J."/>
            <person name="Plott C."/>
            <person name="Shakirov E."/>
            <person name="Shu S."/>
            <person name="Yoshinaga Y."/>
            <person name="Zane M."/>
            <person name="Rokhsar D."/>
            <person name="Grimwood J."/>
            <person name="Schmutz J."/>
            <person name="Juenger T."/>
        </authorList>
    </citation>
    <scope>NUCLEOTIDE SEQUENCE [LARGE SCALE GENOMIC DNA]</scope>
    <source>
        <strain evidence="4">cv. HAL2</strain>
    </source>
</reference>
<evidence type="ECO:0000256" key="1">
    <source>
        <dbReference type="SAM" id="MobiDB-lite"/>
    </source>
</evidence>
<evidence type="ECO:0000256" key="2">
    <source>
        <dbReference type="SAM" id="SignalP"/>
    </source>
</evidence>
<protein>
    <submittedName>
        <fullName evidence="3">Uncharacterized protein</fullName>
    </submittedName>
</protein>
<proteinExistence type="predicted"/>
<dbReference type="Gramene" id="PUZ50116">
    <property type="protein sequence ID" value="PUZ50116"/>
    <property type="gene ID" value="GQ55_6G033900"/>
</dbReference>
<feature type="region of interest" description="Disordered" evidence="1">
    <location>
        <begin position="102"/>
        <end position="121"/>
    </location>
</feature>